<keyword evidence="2" id="KW-1185">Reference proteome</keyword>
<dbReference type="EMBL" id="CP004354">
    <property type="protein sequence ID" value="AGG66402.1"/>
    <property type="molecule type" value="Genomic_DNA"/>
</dbReference>
<accession>M1UTB9</accession>
<dbReference type="AlphaFoldDB" id="M1UTB9"/>
<proteinExistence type="predicted"/>
<protein>
    <submittedName>
        <fullName evidence="1">Uncharacterized protein</fullName>
    </submittedName>
</protein>
<sequence length="92" mass="10214">MSTTNINIIITNGAAPHPADPDSAKMQHHSAPHVHFNHDRVNPQALDAPLIRNTPNSISKNVRPSTKFNSIKINRDLYAQVKSLAEERDLTL</sequence>
<name>M1UTB9_9CORY</name>
<organism evidence="1 2">
    <name type="scientific">Corynebacterium callunae DSM 20147</name>
    <dbReference type="NCBI Taxonomy" id="1121353"/>
    <lineage>
        <taxon>Bacteria</taxon>
        <taxon>Bacillati</taxon>
        <taxon>Actinomycetota</taxon>
        <taxon>Actinomycetes</taxon>
        <taxon>Mycobacteriales</taxon>
        <taxon>Corynebacteriaceae</taxon>
        <taxon>Corynebacterium</taxon>
    </lineage>
</organism>
<evidence type="ECO:0000313" key="2">
    <source>
        <dbReference type="Proteomes" id="UP000011760"/>
    </source>
</evidence>
<evidence type="ECO:0000313" key="1">
    <source>
        <dbReference type="EMBL" id="AGG66402.1"/>
    </source>
</evidence>
<reference evidence="1 2" key="1">
    <citation type="submission" date="2013-02" db="EMBL/GenBank/DDBJ databases">
        <title>The complete genome sequence of Corynebacterium callunae DSM 20147.</title>
        <authorList>
            <person name="Ruckert C."/>
            <person name="Albersmeier A."/>
            <person name="Kalinowski J."/>
        </authorList>
    </citation>
    <scope>NUCLEOTIDE SEQUENCE [LARGE SCALE GENOMIC DNA]</scope>
    <source>
        <strain evidence="1 2">DSM 20147</strain>
    </source>
</reference>
<gene>
    <name evidence="1" type="ORF">H924_04780</name>
</gene>
<dbReference type="Proteomes" id="UP000011760">
    <property type="component" value="Chromosome"/>
</dbReference>
<dbReference type="STRING" id="1121353.H924_04780"/>
<dbReference type="HOGENOM" id="CLU_2408231_0_0_11"/>
<dbReference type="KEGG" id="ccn:H924_04780"/>
<dbReference type="RefSeq" id="WP_015650837.1">
    <property type="nucleotide sequence ID" value="NC_020506.1"/>
</dbReference>